<comment type="caution">
    <text evidence="2">The sequence shown here is derived from an EMBL/GenBank/DDBJ whole genome shotgun (WGS) entry which is preliminary data.</text>
</comment>
<dbReference type="Gene3D" id="2.170.16.10">
    <property type="entry name" value="Hedgehog/Intein (Hint) domain"/>
    <property type="match status" value="1"/>
</dbReference>
<evidence type="ECO:0000313" key="2">
    <source>
        <dbReference type="EMBL" id="KAG9254830.1"/>
    </source>
</evidence>
<keyword evidence="1" id="KW-0472">Membrane</keyword>
<sequence>MGDSQLTSASSGDDKTKAVLDALTTLPKFDYTAYENGIQDLLGVDSNGWSNVCSSDLYGETPTLAGVSNIVQRFKVQTIALGVSRNSQYGFSNTVVMNSFQDRLNTTSSSIVVPVYRMHLEKHMAANGVPLPIADLAKDVGFCRAFISRILTPEFINDALIARFLDQPGYTEAIAFLYERLRPSLLQQPDTVASRVSLAGSNVPLSTVVLNSLPNNTVYSQTVMASQDLSAAGKTQDFLSASLPLVWSDNKLLQGPQFPTVGVAWANLWMANTFATGVIANLINSDVSYQYFPGPPGGVGSTFAIYGDKLWQWIKSQEANGNGDVFHVTQPENFNYLSPFGCFAPGTMITTEVGEVAIEDLEPSTLVMARAPGHYGRSSSERVENPTVIAQPGRQHLVVPLYGFNGEEPFVTDGHIFFTTTGPRAINPATATAENSSAKIGHLREGDVLLRLNHDRSGYDKVKIATITRDGAKCSTVHGLHLAKGSDGGHRYHANGYWVGENYPQLTIKGLLNKYHTMTPADQRTFVKHVAKLPHCFRQVLGPAVYDTVQRTFATIGMPTHANSASIQRRQRKEPTSILGAVEEAGRHHISIMSAVAHYRLVNHDELRKSRTKLDTTTPRYARTIADLNGDVVLPEVTMCHGAVVVHDQGSLSLVRNASMSHLAVQWSSPIRGHPGMYQHGVLRAVYHGKAALGYVATGPAEAKSLGELGSITPVMAVSTANTYNINFGTKIFASSTEAIAAKSSDPDGWTPFWKVVIGLVHDPVSGGFKIALSLPDLDQQWVNIHGKTAADTPPYQVIPPKLDQKTYVMSITVQVCPGLEDKPGLLDTLKTWNLKDDQGKPVPAGPAFNQFSVYLNLETNEVHGYSYELSPGETSGTFKNGPIHGLTTPGSSTVSHIRKTVNDLVQNAPCMPGSFGSADVNDSSANFHAPAQQAAQMLATKLFTAKDLSIGDLQTTPAPSDTDLNKFSQVYMQNAANYWRRKEETDLFGNDQAAMKTALPTSGSLTNNLNSEGQKWLGIYDRGLMLQALQRDAKYSGNFTDAEGSKMQYYWQGGQKGCLSSGEQFNRISEICGREAFLALTPGLKPYIEDSRDWGNLFFNFVSTDEQLNLQVFGMSLDPGASNLTNRYCMILNALDFQNREYATTLWRLVRDKLLCSVSNGTITGDQKETPEFLQCFVAQLILQVQTGSSTELLDQLKIDLASLQKHWGTNDANEIAARLFSAGYELGQCFIEVMKDMSDIISHQSKASFSEVMSRWENKVRLKYPDQGDRLVAGLRFGTAFIGLAIDALGLYQSIKYLQAWGTLTAPEKAEAVIGMVQMVVRTGTDLAKIIQTMRGKDPNSFDFKINCVKWNNTTGEVGGHTVIERIENAEGDMLIQPALDDEKIGDIREEAVEGITKTFRLSEAVASIIAIAANIAAAVCMGYQIRDDFKKGEAPGIEAMDIITEVVTCLQVLSGIAELGAMVLGIECIAIPVVGVLIAVVGIILMLCEMFVPRKPPPDPVKGYINDNKLGFLQPIPSPPAVALTYKLTGQSGGTTVPEGQKCTITLSVTNPANLNIKFRSLALRLPVGSDGDELFVAPSGKDEKTGKSPIYDVVTYDLDGKPDGWSVQGAPVANNTDGSMMAKIISTNNTDGSSIPAGGLTLHVTGTVNKTAGKVTFRLLEGAVSRPGVQDIPAGDYYTFLYLTKA</sequence>
<keyword evidence="1" id="KW-1133">Transmembrane helix</keyword>
<proteinExistence type="predicted"/>
<dbReference type="EMBL" id="MU251253">
    <property type="protein sequence ID" value="KAG9254830.1"/>
    <property type="molecule type" value="Genomic_DNA"/>
</dbReference>
<name>A0A9P7ZMM1_9HYPO</name>
<feature type="transmembrane region" description="Helical" evidence="1">
    <location>
        <begin position="1407"/>
        <end position="1428"/>
    </location>
</feature>
<evidence type="ECO:0000313" key="3">
    <source>
        <dbReference type="Proteomes" id="UP000887229"/>
    </source>
</evidence>
<dbReference type="OrthoDB" id="5383572at2759"/>
<accession>A0A9P7ZMM1</accession>
<dbReference type="Proteomes" id="UP000887229">
    <property type="component" value="Unassembled WGS sequence"/>
</dbReference>
<evidence type="ECO:0000256" key="1">
    <source>
        <dbReference type="SAM" id="Phobius"/>
    </source>
</evidence>
<dbReference type="CDD" id="cd00081">
    <property type="entry name" value="Hint"/>
    <property type="match status" value="1"/>
</dbReference>
<keyword evidence="3" id="KW-1185">Reference proteome</keyword>
<dbReference type="InterPro" id="IPR036844">
    <property type="entry name" value="Hint_dom_sf"/>
</dbReference>
<reference evidence="2" key="1">
    <citation type="journal article" date="2021" name="IMA Fungus">
        <title>Genomic characterization of three marine fungi, including Emericellopsis atlantica sp. nov. with signatures of a generalist lifestyle and marine biomass degradation.</title>
        <authorList>
            <person name="Hagestad O.C."/>
            <person name="Hou L."/>
            <person name="Andersen J.H."/>
            <person name="Hansen E.H."/>
            <person name="Altermark B."/>
            <person name="Li C."/>
            <person name="Kuhnert E."/>
            <person name="Cox R.J."/>
            <person name="Crous P.W."/>
            <person name="Spatafora J.W."/>
            <person name="Lail K."/>
            <person name="Amirebrahimi M."/>
            <person name="Lipzen A."/>
            <person name="Pangilinan J."/>
            <person name="Andreopoulos W."/>
            <person name="Hayes R.D."/>
            <person name="Ng V."/>
            <person name="Grigoriev I.V."/>
            <person name="Jackson S.A."/>
            <person name="Sutton T.D.S."/>
            <person name="Dobson A.D.W."/>
            <person name="Rama T."/>
        </authorList>
    </citation>
    <scope>NUCLEOTIDE SEQUENCE</scope>
    <source>
        <strain evidence="2">TS7</strain>
    </source>
</reference>
<dbReference type="GeneID" id="70295899"/>
<dbReference type="SUPFAM" id="SSF51294">
    <property type="entry name" value="Hedgehog/intein (Hint) domain"/>
    <property type="match status" value="1"/>
</dbReference>
<organism evidence="2 3">
    <name type="scientific">Emericellopsis atlantica</name>
    <dbReference type="NCBI Taxonomy" id="2614577"/>
    <lineage>
        <taxon>Eukaryota</taxon>
        <taxon>Fungi</taxon>
        <taxon>Dikarya</taxon>
        <taxon>Ascomycota</taxon>
        <taxon>Pezizomycotina</taxon>
        <taxon>Sordariomycetes</taxon>
        <taxon>Hypocreomycetidae</taxon>
        <taxon>Hypocreales</taxon>
        <taxon>Bionectriaceae</taxon>
        <taxon>Emericellopsis</taxon>
    </lineage>
</organism>
<keyword evidence="1" id="KW-0812">Transmembrane</keyword>
<protein>
    <submittedName>
        <fullName evidence="2">Uncharacterized protein</fullName>
    </submittedName>
</protein>
<feature type="transmembrane region" description="Helical" evidence="1">
    <location>
        <begin position="1472"/>
        <end position="1495"/>
    </location>
</feature>
<gene>
    <name evidence="2" type="ORF">F5Z01DRAFT_673975</name>
</gene>
<dbReference type="RefSeq" id="XP_046118754.1">
    <property type="nucleotide sequence ID" value="XM_046264996.1"/>
</dbReference>